<comment type="caution">
    <text evidence="2">The sequence shown here is derived from an EMBL/GenBank/DDBJ whole genome shotgun (WGS) entry which is preliminary data.</text>
</comment>
<proteinExistence type="predicted"/>
<sequence length="239" mass="25537">MSLTPTTPPLRAVDPQGPAEADAGGEPRLVSRLVLAVDVQGYSSRHAFDQLEAQVGLCAALEEAAAATRLDRTDWYLQRAGDGELAVLPDGIDLAHVVGAFPPALERSLGEVNGGRGRGRRLRVRMAMHHGTLVLGPQASFGPAGDAPVVASRLLDARALRRLLDERPDRDLALAVSDLVYRDVVSTGFCALPPHCFRPIRMTVKKISYQGYVFHPEAETHSSGGRPPGKAIAFPGAVR</sequence>
<feature type="region of interest" description="Disordered" evidence="1">
    <location>
        <begin position="1"/>
        <end position="25"/>
    </location>
</feature>
<organism evidence="2 3">
    <name type="scientific">Actinomadura miaoliensis</name>
    <dbReference type="NCBI Taxonomy" id="430685"/>
    <lineage>
        <taxon>Bacteria</taxon>
        <taxon>Bacillati</taxon>
        <taxon>Actinomycetota</taxon>
        <taxon>Actinomycetes</taxon>
        <taxon>Streptosporangiales</taxon>
        <taxon>Thermomonosporaceae</taxon>
        <taxon>Actinomadura</taxon>
    </lineage>
</organism>
<name>A0ABP7WIN8_9ACTN</name>
<dbReference type="SUPFAM" id="SSF55073">
    <property type="entry name" value="Nucleotide cyclase"/>
    <property type="match status" value="1"/>
</dbReference>
<dbReference type="EMBL" id="BAAAZG010000044">
    <property type="protein sequence ID" value="GAA4089629.1"/>
    <property type="molecule type" value="Genomic_DNA"/>
</dbReference>
<dbReference type="Proteomes" id="UP001500683">
    <property type="component" value="Unassembled WGS sequence"/>
</dbReference>
<dbReference type="RefSeq" id="WP_344953888.1">
    <property type="nucleotide sequence ID" value="NZ_BAAAZG010000044.1"/>
</dbReference>
<keyword evidence="3" id="KW-1185">Reference proteome</keyword>
<accession>A0ABP7WIN8</accession>
<evidence type="ECO:0000256" key="1">
    <source>
        <dbReference type="SAM" id="MobiDB-lite"/>
    </source>
</evidence>
<evidence type="ECO:0000313" key="3">
    <source>
        <dbReference type="Proteomes" id="UP001500683"/>
    </source>
</evidence>
<gene>
    <name evidence="2" type="ORF">GCM10022214_57960</name>
</gene>
<protein>
    <recommendedName>
        <fullName evidence="4">Guanylate cyclase domain-containing protein</fullName>
    </recommendedName>
</protein>
<dbReference type="Gene3D" id="3.30.70.1230">
    <property type="entry name" value="Nucleotide cyclase"/>
    <property type="match status" value="1"/>
</dbReference>
<dbReference type="InterPro" id="IPR029787">
    <property type="entry name" value="Nucleotide_cyclase"/>
</dbReference>
<reference evidence="3" key="1">
    <citation type="journal article" date="2019" name="Int. J. Syst. Evol. Microbiol.">
        <title>The Global Catalogue of Microorganisms (GCM) 10K type strain sequencing project: providing services to taxonomists for standard genome sequencing and annotation.</title>
        <authorList>
            <consortium name="The Broad Institute Genomics Platform"/>
            <consortium name="The Broad Institute Genome Sequencing Center for Infectious Disease"/>
            <person name="Wu L."/>
            <person name="Ma J."/>
        </authorList>
    </citation>
    <scope>NUCLEOTIDE SEQUENCE [LARGE SCALE GENOMIC DNA]</scope>
    <source>
        <strain evidence="3">JCM 16702</strain>
    </source>
</reference>
<evidence type="ECO:0008006" key="4">
    <source>
        <dbReference type="Google" id="ProtNLM"/>
    </source>
</evidence>
<feature type="region of interest" description="Disordered" evidence="1">
    <location>
        <begin position="219"/>
        <end position="239"/>
    </location>
</feature>
<evidence type="ECO:0000313" key="2">
    <source>
        <dbReference type="EMBL" id="GAA4089629.1"/>
    </source>
</evidence>